<evidence type="ECO:0000313" key="2">
    <source>
        <dbReference type="Proteomes" id="UP001266357"/>
    </source>
</evidence>
<protein>
    <recommendedName>
        <fullName evidence="3">Phasin family protein</fullName>
    </recommendedName>
</protein>
<accession>A0ABU3A3D7</accession>
<evidence type="ECO:0008006" key="3">
    <source>
        <dbReference type="Google" id="ProtNLM"/>
    </source>
</evidence>
<dbReference type="RefSeq" id="WP_311582181.1">
    <property type="nucleotide sequence ID" value="NZ_JAVRIF010000006.1"/>
</dbReference>
<gene>
    <name evidence="1" type="ORF">RM573_12025</name>
</gene>
<sequence length="107" mass="11893">MFSQKLLNTLKEGNREFAAMKAALAKVNSMNKPQLEELKTTGTTIEKNQAAFELMVRESNEYVSSLMEGAIKDTANNAFEKAFNDGFEKGLNKAGYKLVGHIEKIES</sequence>
<dbReference type="EMBL" id="JAVRIF010000006">
    <property type="protein sequence ID" value="MDT0604325.1"/>
    <property type="molecule type" value="Genomic_DNA"/>
</dbReference>
<organism evidence="1 2">
    <name type="scientific">Thalassotalea castellviae</name>
    <dbReference type="NCBI Taxonomy" id="3075612"/>
    <lineage>
        <taxon>Bacteria</taxon>
        <taxon>Pseudomonadati</taxon>
        <taxon>Pseudomonadota</taxon>
        <taxon>Gammaproteobacteria</taxon>
        <taxon>Alteromonadales</taxon>
        <taxon>Colwelliaceae</taxon>
        <taxon>Thalassotalea</taxon>
    </lineage>
</organism>
<evidence type="ECO:0000313" key="1">
    <source>
        <dbReference type="EMBL" id="MDT0604325.1"/>
    </source>
</evidence>
<reference evidence="1 2" key="1">
    <citation type="submission" date="2023-09" db="EMBL/GenBank/DDBJ databases">
        <authorList>
            <person name="Rey-Velasco X."/>
        </authorList>
    </citation>
    <scope>NUCLEOTIDE SEQUENCE [LARGE SCALE GENOMIC DNA]</scope>
    <source>
        <strain evidence="1 2">W431</strain>
    </source>
</reference>
<name>A0ABU3A3D7_9GAMM</name>
<proteinExistence type="predicted"/>
<comment type="caution">
    <text evidence="1">The sequence shown here is derived from an EMBL/GenBank/DDBJ whole genome shotgun (WGS) entry which is preliminary data.</text>
</comment>
<keyword evidence="2" id="KW-1185">Reference proteome</keyword>
<dbReference type="Proteomes" id="UP001266357">
    <property type="component" value="Unassembled WGS sequence"/>
</dbReference>